<gene>
    <name evidence="1" type="ORF">F0U83_02320</name>
</gene>
<reference evidence="1 2" key="1">
    <citation type="journal article" date="2019" name="Biochem. Eng. J.">
        <title>Metabolic engineering of the marine bacteria Neptunomonas concharum for the production of acetoin and meso-2,3-butanediol from acetate.</title>
        <authorList>
            <person name="Li W."/>
            <person name="Pu N."/>
            <person name="Liu C.-X."/>
            <person name="Yuan Q.-P."/>
            <person name="Li Z.-J."/>
        </authorList>
    </citation>
    <scope>NUCLEOTIDE SEQUENCE [LARGE SCALE GENOMIC DNA]</scope>
    <source>
        <strain evidence="1 2">JCM17730</strain>
    </source>
</reference>
<evidence type="ECO:0000313" key="1">
    <source>
        <dbReference type="EMBL" id="QEQ95630.1"/>
    </source>
</evidence>
<dbReference type="RefSeq" id="WP_138986334.1">
    <property type="nucleotide sequence ID" value="NZ_CP043869.1"/>
</dbReference>
<dbReference type="OrthoDB" id="556081at2"/>
<accession>A0A5P1R7L5</accession>
<dbReference type="KEGG" id="ncu:F0U83_02320"/>
<sequence>MSEYYTLLTSLPHLPKLDSGKVLPITRLALDRRLSMLSEQDSQQLQCLESLYFPEEDTLSQLSDRDVVRYWTKALGNLQSDVLKQRVYYQLEMRSVIAAIRYREADMNHPEHFSGIGRWNGFIRRHWYEPMFSMDEFHPQMAFTVRLLKKGFPGQAESAFLAHLWQDLFYCEKQQDFNFEAVACYVLRWGVLAKALKADAQKTRQIFDTMTNALIGSTSLHDDLEKEKTES</sequence>
<evidence type="ECO:0000313" key="2">
    <source>
        <dbReference type="Proteomes" id="UP000324760"/>
    </source>
</evidence>
<dbReference type="EMBL" id="CP043869">
    <property type="protein sequence ID" value="QEQ95630.1"/>
    <property type="molecule type" value="Genomic_DNA"/>
</dbReference>
<organism evidence="1 2">
    <name type="scientific">Neptunomonas concharum</name>
    <dbReference type="NCBI Taxonomy" id="1031538"/>
    <lineage>
        <taxon>Bacteria</taxon>
        <taxon>Pseudomonadati</taxon>
        <taxon>Pseudomonadota</taxon>
        <taxon>Gammaproteobacteria</taxon>
        <taxon>Oceanospirillales</taxon>
        <taxon>Oceanospirillaceae</taxon>
        <taxon>Neptunomonas</taxon>
    </lineage>
</organism>
<dbReference type="AlphaFoldDB" id="A0A5P1R7L5"/>
<keyword evidence="2" id="KW-1185">Reference proteome</keyword>
<dbReference type="Proteomes" id="UP000324760">
    <property type="component" value="Chromosome"/>
</dbReference>
<proteinExistence type="predicted"/>
<protein>
    <recommendedName>
        <fullName evidence="3">DUF2764 family protein</fullName>
    </recommendedName>
</protein>
<evidence type="ECO:0008006" key="3">
    <source>
        <dbReference type="Google" id="ProtNLM"/>
    </source>
</evidence>
<name>A0A5P1R7L5_9GAMM</name>